<organism evidence="2 3">
    <name type="scientific">Chilo suppressalis</name>
    <name type="common">Asiatic rice borer moth</name>
    <dbReference type="NCBI Taxonomy" id="168631"/>
    <lineage>
        <taxon>Eukaryota</taxon>
        <taxon>Metazoa</taxon>
        <taxon>Ecdysozoa</taxon>
        <taxon>Arthropoda</taxon>
        <taxon>Hexapoda</taxon>
        <taxon>Insecta</taxon>
        <taxon>Pterygota</taxon>
        <taxon>Neoptera</taxon>
        <taxon>Endopterygota</taxon>
        <taxon>Lepidoptera</taxon>
        <taxon>Glossata</taxon>
        <taxon>Ditrysia</taxon>
        <taxon>Pyraloidea</taxon>
        <taxon>Crambidae</taxon>
        <taxon>Crambinae</taxon>
        <taxon>Chilo</taxon>
    </lineage>
</organism>
<gene>
    <name evidence="2" type="ORF">CHILSU_LOCUS4442</name>
</gene>
<keyword evidence="1" id="KW-1133">Transmembrane helix</keyword>
<sequence length="244" mass="27543">MLELHRGREAEVYGSDASSTAVYEAIAAPPSAQTDWFDCTGATTPLPSVPAGLSTFFIPVIVIMRSWLVCVLALAGMVCCSAQHFNRYDNFNADSIIQNDRILLAYYKCVMDKGPCTKDGKNFKRVLPETLSTACSKCSPKQKLVVRKLLLGIRVKSEPRFLELLDKYDPQRANREALYSFLVTDTLPEALATRCAKCTERQKQIGKQLAKEVKKRHPELWNEMIAFYDPEGKYQDAFQDYLKP</sequence>
<accession>A0ABN8B676</accession>
<evidence type="ECO:0000313" key="3">
    <source>
        <dbReference type="Proteomes" id="UP001153292"/>
    </source>
</evidence>
<reference evidence="2" key="1">
    <citation type="submission" date="2021-12" db="EMBL/GenBank/DDBJ databases">
        <authorList>
            <person name="King R."/>
        </authorList>
    </citation>
    <scope>NUCLEOTIDE SEQUENCE</scope>
</reference>
<keyword evidence="1" id="KW-0472">Membrane</keyword>
<dbReference type="Pfam" id="PF03392">
    <property type="entry name" value="OS-D"/>
    <property type="match status" value="2"/>
</dbReference>
<dbReference type="Gene3D" id="1.10.2080.10">
    <property type="entry name" value="Insect odorant-binding protein A10/Ejaculatory bulb-specific protein 3"/>
    <property type="match status" value="2"/>
</dbReference>
<dbReference type="SUPFAM" id="SSF100910">
    <property type="entry name" value="Chemosensory protein Csp2"/>
    <property type="match status" value="2"/>
</dbReference>
<dbReference type="PANTHER" id="PTHR11257">
    <property type="entry name" value="CHEMOSENSORY PROTEIN-RELATED"/>
    <property type="match status" value="1"/>
</dbReference>
<proteinExistence type="predicted"/>
<dbReference type="PANTHER" id="PTHR11257:SF13">
    <property type="entry name" value="GEO07322P1"/>
    <property type="match status" value="1"/>
</dbReference>
<evidence type="ECO:0000256" key="1">
    <source>
        <dbReference type="SAM" id="Phobius"/>
    </source>
</evidence>
<name>A0ABN8B676_CHISP</name>
<dbReference type="EMBL" id="OU963912">
    <property type="protein sequence ID" value="CAH0401223.1"/>
    <property type="molecule type" value="Genomic_DNA"/>
</dbReference>
<dbReference type="Proteomes" id="UP001153292">
    <property type="component" value="Chromosome 19"/>
</dbReference>
<dbReference type="InterPro" id="IPR005055">
    <property type="entry name" value="A10/PebIII"/>
</dbReference>
<feature type="transmembrane region" description="Helical" evidence="1">
    <location>
        <begin position="56"/>
        <end position="80"/>
    </location>
</feature>
<protein>
    <recommendedName>
        <fullName evidence="4">Chemosensory protein</fullName>
    </recommendedName>
</protein>
<dbReference type="InterPro" id="IPR036682">
    <property type="entry name" value="OS_D_A10/PebIII_sf"/>
</dbReference>
<evidence type="ECO:0000313" key="2">
    <source>
        <dbReference type="EMBL" id="CAH0401223.1"/>
    </source>
</evidence>
<keyword evidence="3" id="KW-1185">Reference proteome</keyword>
<keyword evidence="1" id="KW-0812">Transmembrane</keyword>
<evidence type="ECO:0008006" key="4">
    <source>
        <dbReference type="Google" id="ProtNLM"/>
    </source>
</evidence>